<evidence type="ECO:0000313" key="4">
    <source>
        <dbReference type="Proteomes" id="UP001221142"/>
    </source>
</evidence>
<evidence type="ECO:0000313" key="3">
    <source>
        <dbReference type="EMBL" id="KAJ7620125.1"/>
    </source>
</evidence>
<feature type="transmembrane region" description="Helical" evidence="2">
    <location>
        <begin position="753"/>
        <end position="771"/>
    </location>
</feature>
<accession>A0AAD7BGS0</accession>
<name>A0AAD7BGS0_9AGAR</name>
<keyword evidence="2" id="KW-1133">Transmembrane helix</keyword>
<feature type="region of interest" description="Disordered" evidence="1">
    <location>
        <begin position="569"/>
        <end position="598"/>
    </location>
</feature>
<protein>
    <submittedName>
        <fullName evidence="3">Uncharacterized protein</fullName>
    </submittedName>
</protein>
<comment type="caution">
    <text evidence="3">The sequence shown here is derived from an EMBL/GenBank/DDBJ whole genome shotgun (WGS) entry which is preliminary data.</text>
</comment>
<dbReference type="EMBL" id="JARKIF010000017">
    <property type="protein sequence ID" value="KAJ7620125.1"/>
    <property type="molecule type" value="Genomic_DNA"/>
</dbReference>
<feature type="transmembrane region" description="Helical" evidence="2">
    <location>
        <begin position="161"/>
        <end position="183"/>
    </location>
</feature>
<reference evidence="3" key="1">
    <citation type="submission" date="2023-03" db="EMBL/GenBank/DDBJ databases">
        <title>Massive genome expansion in bonnet fungi (Mycena s.s.) driven by repeated elements and novel gene families across ecological guilds.</title>
        <authorList>
            <consortium name="Lawrence Berkeley National Laboratory"/>
            <person name="Harder C.B."/>
            <person name="Miyauchi S."/>
            <person name="Viragh M."/>
            <person name="Kuo A."/>
            <person name="Thoen E."/>
            <person name="Andreopoulos B."/>
            <person name="Lu D."/>
            <person name="Skrede I."/>
            <person name="Drula E."/>
            <person name="Henrissat B."/>
            <person name="Morin E."/>
            <person name="Kohler A."/>
            <person name="Barry K."/>
            <person name="LaButti K."/>
            <person name="Morin E."/>
            <person name="Salamov A."/>
            <person name="Lipzen A."/>
            <person name="Mereny Z."/>
            <person name="Hegedus B."/>
            <person name="Baldrian P."/>
            <person name="Stursova M."/>
            <person name="Weitz H."/>
            <person name="Taylor A."/>
            <person name="Grigoriev I.V."/>
            <person name="Nagy L.G."/>
            <person name="Martin F."/>
            <person name="Kauserud H."/>
        </authorList>
    </citation>
    <scope>NUCLEOTIDE SEQUENCE</scope>
    <source>
        <strain evidence="3">9284</strain>
    </source>
</reference>
<proteinExistence type="predicted"/>
<organism evidence="3 4">
    <name type="scientific">Roridomyces roridus</name>
    <dbReference type="NCBI Taxonomy" id="1738132"/>
    <lineage>
        <taxon>Eukaryota</taxon>
        <taxon>Fungi</taxon>
        <taxon>Dikarya</taxon>
        <taxon>Basidiomycota</taxon>
        <taxon>Agaricomycotina</taxon>
        <taxon>Agaricomycetes</taxon>
        <taxon>Agaricomycetidae</taxon>
        <taxon>Agaricales</taxon>
        <taxon>Marasmiineae</taxon>
        <taxon>Mycenaceae</taxon>
        <taxon>Roridomyces</taxon>
    </lineage>
</organism>
<dbReference type="Proteomes" id="UP001221142">
    <property type="component" value="Unassembled WGS sequence"/>
</dbReference>
<keyword evidence="2" id="KW-0812">Transmembrane</keyword>
<keyword evidence="2" id="KW-0472">Membrane</keyword>
<keyword evidence="4" id="KW-1185">Reference proteome</keyword>
<sequence>MYIESIERRWCLFNSSTGSRYKCHQIDPHQDQITQEFLHLLKLHPPLMPAVRTSRSRPRHHPYTHRATAPDDFDPEFLLHLHTLREMIFPRHAIAQLAVHSDWNKKNKKSLMELARREFFASPTVSHHDGSTRQHLCSDNTWRRDHVAWNLLRVRVVERFALLYPFILAHAPDFILLAAQYMRRHPAPLAARGRIRIIALMLWLAFKQPISISPRFSFSCWIFKQREKLICWILVCSLQLGYSSSSGLSRSSGVPSSSVRASGSSVSYTPSASSRQSGSASASSRASSSSSIPVSSSIGRYSSSSAVFPAARAYLLPTQILGTRELIVRVGPPVFKQCIRTLSCKALHLTRRLFPRAMRVAHRLAIHRQSNPAPVAFPAARPQLLRVNPAARFRIRVARRPQPHLPRALWGLRAVIFLRVVCPRTPAKQYYLGLSPRVGVTRNVSSALSASATAFQCTSKQKFCFSNIEAAKSAGDIRVLDGLGLSPDSCGEQIGTGSSCTHRLDQRAGFFLVIHRLNLAAFYSRGTVIRIINSVGISLECRDLYIIVIPSAALSNASAFHSAIQPSTSSSYSQISSRSASASRSRPPTPRPPTRRPWFPPVVWSRAAGLPAVRSSKEEPLLLRRRNCFTVDLDAFCYFKRPTSGSAASASSSGHSSASPTSSSAGRSSSATSPNAPSSIRYTSVAPSSSSAHSSSTRPSSNAGESSNVLSTFTCLGLMAVDGDLASPRCVPAAQPEICSSSYKFAPQRMGRMMMMSSLSVFIILLGWHAALEV</sequence>
<feature type="region of interest" description="Disordered" evidence="1">
    <location>
        <begin position="244"/>
        <end position="300"/>
    </location>
</feature>
<gene>
    <name evidence="3" type="ORF">FB45DRAFT_1032820</name>
</gene>
<feature type="compositionally biased region" description="Low complexity" evidence="1">
    <location>
        <begin position="645"/>
        <end position="701"/>
    </location>
</feature>
<feature type="region of interest" description="Disordered" evidence="1">
    <location>
        <begin position="645"/>
        <end position="706"/>
    </location>
</feature>
<evidence type="ECO:0000256" key="1">
    <source>
        <dbReference type="SAM" id="MobiDB-lite"/>
    </source>
</evidence>
<evidence type="ECO:0000256" key="2">
    <source>
        <dbReference type="SAM" id="Phobius"/>
    </source>
</evidence>
<dbReference type="AlphaFoldDB" id="A0AAD7BGS0"/>
<feature type="compositionally biased region" description="Low complexity" evidence="1">
    <location>
        <begin position="569"/>
        <end position="586"/>
    </location>
</feature>